<dbReference type="RefSeq" id="WP_024496553.1">
    <property type="nucleotide sequence ID" value="NZ_AWGA01000070.1"/>
</dbReference>
<accession>A0AB94IB44</accession>
<sequence length="75" mass="9038">MRDVYITYHVENIPDWVKNPQVYKRFRYFKELTTGEPINGGIHSYKVLGKNRLETLSKVSRIFQWASDFKKEIEE</sequence>
<reference evidence="1 2" key="1">
    <citation type="journal article" date="2014" name="Appl. Environ. Microbiol.">
        <title>Genomic features of a bumble bee symbiont reflect its host environment.</title>
        <authorList>
            <person name="Martinson V.G."/>
            <person name="Magoc T."/>
            <person name="Koch H."/>
            <person name="Salzberg S.L."/>
            <person name="Moran N.A."/>
        </authorList>
    </citation>
    <scope>NUCLEOTIDE SEQUENCE [LARGE SCALE GENOMIC DNA]</scope>
    <source>
        <strain evidence="1 2">Bimp</strain>
    </source>
</reference>
<proteinExistence type="predicted"/>
<protein>
    <submittedName>
        <fullName evidence="1">Uncharacterized protein</fullName>
    </submittedName>
</protein>
<gene>
    <name evidence="1" type="ORF">O970_07780</name>
</gene>
<comment type="caution">
    <text evidence="1">The sequence shown here is derived from an EMBL/GenBank/DDBJ whole genome shotgun (WGS) entry which is preliminary data.</text>
</comment>
<organism evidence="1 2">
    <name type="scientific">Candidatus Schmidhempelia bombi str. Bimp</name>
    <dbReference type="NCBI Taxonomy" id="1387197"/>
    <lineage>
        <taxon>Bacteria</taxon>
        <taxon>Pseudomonadati</taxon>
        <taxon>Pseudomonadota</taxon>
        <taxon>Gammaproteobacteria</taxon>
        <taxon>Orbales</taxon>
        <taxon>Orbaceae</taxon>
        <taxon>Candidatus Schmidhempelia</taxon>
    </lineage>
</organism>
<dbReference type="EMBL" id="AWGA01000070">
    <property type="protein sequence ID" value="TEA26626.1"/>
    <property type="molecule type" value="Genomic_DNA"/>
</dbReference>
<name>A0AB94IB44_9GAMM</name>
<dbReference type="Proteomes" id="UP000506160">
    <property type="component" value="Unassembled WGS sequence"/>
</dbReference>
<keyword evidence="2" id="KW-1185">Reference proteome</keyword>
<dbReference type="AlphaFoldDB" id="A0AB94IB44"/>
<evidence type="ECO:0000313" key="2">
    <source>
        <dbReference type="Proteomes" id="UP000506160"/>
    </source>
</evidence>
<evidence type="ECO:0000313" key="1">
    <source>
        <dbReference type="EMBL" id="TEA26626.1"/>
    </source>
</evidence>